<reference evidence="10" key="1">
    <citation type="submission" date="2013-01" db="EMBL/GenBank/DDBJ databases">
        <title>Draft Genome Sequence of a Mulberry Tree, Morus notabilis C.K. Schneid.</title>
        <authorList>
            <person name="He N."/>
            <person name="Zhao S."/>
        </authorList>
    </citation>
    <scope>NUCLEOTIDE SEQUENCE</scope>
</reference>
<dbReference type="STRING" id="981085.W9RLV8"/>
<keyword evidence="3" id="KW-0805">Transcription regulation</keyword>
<dbReference type="eggNOG" id="ENOG502QS6E">
    <property type="taxonomic scope" value="Eukaryota"/>
</dbReference>
<dbReference type="PANTHER" id="PTHR31221:SF90">
    <property type="entry name" value="WRKY TRANSCRIPTION FACTOR 44"/>
    <property type="match status" value="1"/>
</dbReference>
<dbReference type="EMBL" id="KE344899">
    <property type="protein sequence ID" value="EXB84827.1"/>
    <property type="molecule type" value="Genomic_DNA"/>
</dbReference>
<accession>W9RLV8</accession>
<dbReference type="GO" id="GO:0003700">
    <property type="term" value="F:DNA-binding transcription factor activity"/>
    <property type="evidence" value="ECO:0007669"/>
    <property type="project" value="InterPro"/>
</dbReference>
<dbReference type="InterPro" id="IPR003657">
    <property type="entry name" value="WRKY_dom"/>
</dbReference>
<keyword evidence="6" id="KW-0539">Nucleus</keyword>
<keyword evidence="10" id="KW-1185">Reference proteome</keyword>
<dbReference type="InterPro" id="IPR044810">
    <property type="entry name" value="WRKY_plant"/>
</dbReference>
<evidence type="ECO:0000256" key="5">
    <source>
        <dbReference type="ARBA" id="ARBA00023163"/>
    </source>
</evidence>
<dbReference type="Proteomes" id="UP000030645">
    <property type="component" value="Unassembled WGS sequence"/>
</dbReference>
<evidence type="ECO:0000313" key="10">
    <source>
        <dbReference type="Proteomes" id="UP000030645"/>
    </source>
</evidence>
<feature type="compositionally biased region" description="Polar residues" evidence="7">
    <location>
        <begin position="146"/>
        <end position="162"/>
    </location>
</feature>
<feature type="compositionally biased region" description="Polar residues" evidence="7">
    <location>
        <begin position="272"/>
        <end position="281"/>
    </location>
</feature>
<evidence type="ECO:0000313" key="9">
    <source>
        <dbReference type="EMBL" id="EXB84827.1"/>
    </source>
</evidence>
<dbReference type="FunFam" id="2.20.25.80:FF:000006">
    <property type="entry name" value="WRKY transcription factor"/>
    <property type="match status" value="2"/>
</dbReference>
<keyword evidence="5" id="KW-0804">Transcription</keyword>
<feature type="domain" description="WRKY" evidence="8">
    <location>
        <begin position="198"/>
        <end position="255"/>
    </location>
</feature>
<feature type="region of interest" description="Disordered" evidence="7">
    <location>
        <begin position="310"/>
        <end position="390"/>
    </location>
</feature>
<feature type="domain" description="WRKY" evidence="8">
    <location>
        <begin position="382"/>
        <end position="447"/>
    </location>
</feature>
<dbReference type="Pfam" id="PF03106">
    <property type="entry name" value="WRKY"/>
    <property type="match status" value="2"/>
</dbReference>
<dbReference type="PROSITE" id="PS50811">
    <property type="entry name" value="WRKY"/>
    <property type="match status" value="2"/>
</dbReference>
<dbReference type="PANTHER" id="PTHR31221">
    <property type="entry name" value="WRKY TRANSCRIPTION FACTOR PROTEIN 1-RELATED"/>
    <property type="match status" value="1"/>
</dbReference>
<evidence type="ECO:0000259" key="8">
    <source>
        <dbReference type="PROSITE" id="PS50811"/>
    </source>
</evidence>
<sequence>MDVKEAERTVIAKPVASRPSSSSFRSFTELLAGAINATPSNTSSETAVPAIRPKTVRFKPVVHRTAAGLISSQVEISGAAVCNPSDKSSKPDGKLTVVHKPLAKVVSKTTVSLLANMGNFNNTNQPIQSSFEPQVQYPYQDKHTFRSQMSSSPHQNFPSRAETSQRTETSKMVSTSENHEEDLRSLPSMGIGDRPSYDGYNWRKYGQKQVKGSEFPRSYYKCTHPNCPVKKKVERSLDGQIAEIVYKGEHNHSKPQPPKRGSHGTQGLGLGSDTTGQDTNSQLWNSQLNERIEGFEGRLDNQNETLSLQSYQSRAQQPHDSLPTVADNSRGPSVEPEEESKGLEAEDDEPKSKRRKGENQSSEAGTSGEAMQESQVVVQNSSDPEISGDGFRWRKYGQKVVKGSPYPRSYYRCTSLKCNVRKHVERASDDPRAFITTYEGRHNHDMPIRNHTQIQCPLTRAHRPLLVKTDHMIDTLEHTTLANS</sequence>
<comment type="subcellular location">
    <subcellularLocation>
        <location evidence="1">Nucleus</location>
    </subcellularLocation>
</comment>
<gene>
    <name evidence="9" type="ORF">L484_003860</name>
</gene>
<proteinExistence type="predicted"/>
<dbReference type="InterPro" id="IPR036576">
    <property type="entry name" value="WRKY_dom_sf"/>
</dbReference>
<keyword evidence="2" id="KW-0677">Repeat</keyword>
<evidence type="ECO:0000256" key="6">
    <source>
        <dbReference type="ARBA" id="ARBA00023242"/>
    </source>
</evidence>
<evidence type="ECO:0000256" key="1">
    <source>
        <dbReference type="ARBA" id="ARBA00004123"/>
    </source>
</evidence>
<evidence type="ECO:0000256" key="3">
    <source>
        <dbReference type="ARBA" id="ARBA00023015"/>
    </source>
</evidence>
<dbReference type="SUPFAM" id="SSF118290">
    <property type="entry name" value="WRKY DNA-binding domain"/>
    <property type="match status" value="2"/>
</dbReference>
<protein>
    <submittedName>
        <fullName evidence="9">WRKY transcription factor 44</fullName>
    </submittedName>
</protein>
<name>W9RLV8_9ROSA</name>
<evidence type="ECO:0000256" key="7">
    <source>
        <dbReference type="SAM" id="MobiDB-lite"/>
    </source>
</evidence>
<organism evidence="9 10">
    <name type="scientific">Morus notabilis</name>
    <dbReference type="NCBI Taxonomy" id="981085"/>
    <lineage>
        <taxon>Eukaryota</taxon>
        <taxon>Viridiplantae</taxon>
        <taxon>Streptophyta</taxon>
        <taxon>Embryophyta</taxon>
        <taxon>Tracheophyta</taxon>
        <taxon>Spermatophyta</taxon>
        <taxon>Magnoliopsida</taxon>
        <taxon>eudicotyledons</taxon>
        <taxon>Gunneridae</taxon>
        <taxon>Pentapetalae</taxon>
        <taxon>rosids</taxon>
        <taxon>fabids</taxon>
        <taxon>Rosales</taxon>
        <taxon>Moraceae</taxon>
        <taxon>Moreae</taxon>
        <taxon>Morus</taxon>
    </lineage>
</organism>
<dbReference type="GO" id="GO:0043565">
    <property type="term" value="F:sequence-specific DNA binding"/>
    <property type="evidence" value="ECO:0007669"/>
    <property type="project" value="InterPro"/>
</dbReference>
<feature type="compositionally biased region" description="Polar residues" evidence="7">
    <location>
        <begin position="372"/>
        <end position="384"/>
    </location>
</feature>
<dbReference type="SMART" id="SM00774">
    <property type="entry name" value="WRKY"/>
    <property type="match status" value="2"/>
</dbReference>
<dbReference type="AlphaFoldDB" id="W9RLV8"/>
<evidence type="ECO:0000256" key="2">
    <source>
        <dbReference type="ARBA" id="ARBA00022737"/>
    </source>
</evidence>
<feature type="region of interest" description="Disordered" evidence="7">
    <location>
        <begin position="145"/>
        <end position="192"/>
    </location>
</feature>
<feature type="compositionally biased region" description="Polar residues" evidence="7">
    <location>
        <begin position="310"/>
        <end position="319"/>
    </location>
</feature>
<keyword evidence="4" id="KW-0238">DNA-binding</keyword>
<feature type="region of interest" description="Disordered" evidence="7">
    <location>
        <begin position="249"/>
        <end position="281"/>
    </location>
</feature>
<dbReference type="SMR" id="W9RLV8"/>
<dbReference type="GO" id="GO:0005634">
    <property type="term" value="C:nucleus"/>
    <property type="evidence" value="ECO:0007669"/>
    <property type="project" value="UniProtKB-SubCell"/>
</dbReference>
<dbReference type="OrthoDB" id="783645at2759"/>
<evidence type="ECO:0000256" key="4">
    <source>
        <dbReference type="ARBA" id="ARBA00023125"/>
    </source>
</evidence>
<dbReference type="KEGG" id="mnt:21387383"/>
<dbReference type="Gene3D" id="2.20.25.80">
    <property type="entry name" value="WRKY domain"/>
    <property type="match status" value="2"/>
</dbReference>